<accession>A0ACC2P410</accession>
<gene>
    <name evidence="1" type="ORF">QAD02_012959</name>
</gene>
<organism evidence="1 2">
    <name type="scientific">Eretmocerus hayati</name>
    <dbReference type="NCBI Taxonomy" id="131215"/>
    <lineage>
        <taxon>Eukaryota</taxon>
        <taxon>Metazoa</taxon>
        <taxon>Ecdysozoa</taxon>
        <taxon>Arthropoda</taxon>
        <taxon>Hexapoda</taxon>
        <taxon>Insecta</taxon>
        <taxon>Pterygota</taxon>
        <taxon>Neoptera</taxon>
        <taxon>Endopterygota</taxon>
        <taxon>Hymenoptera</taxon>
        <taxon>Apocrita</taxon>
        <taxon>Proctotrupomorpha</taxon>
        <taxon>Chalcidoidea</taxon>
        <taxon>Aphelinidae</taxon>
        <taxon>Aphelininae</taxon>
        <taxon>Eretmocerus</taxon>
    </lineage>
</organism>
<comment type="caution">
    <text evidence="1">The sequence shown here is derived from an EMBL/GenBank/DDBJ whole genome shotgun (WGS) entry which is preliminary data.</text>
</comment>
<evidence type="ECO:0000313" key="1">
    <source>
        <dbReference type="EMBL" id="KAJ8677172.1"/>
    </source>
</evidence>
<evidence type="ECO:0000313" key="2">
    <source>
        <dbReference type="Proteomes" id="UP001239111"/>
    </source>
</evidence>
<protein>
    <submittedName>
        <fullName evidence="1">Uncharacterized protein</fullName>
    </submittedName>
</protein>
<keyword evidence="2" id="KW-1185">Reference proteome</keyword>
<dbReference type="Proteomes" id="UP001239111">
    <property type="component" value="Chromosome 2"/>
</dbReference>
<proteinExistence type="predicted"/>
<reference evidence="1" key="1">
    <citation type="submission" date="2023-04" db="EMBL/GenBank/DDBJ databases">
        <title>A chromosome-level genome assembly of the parasitoid wasp Eretmocerus hayati.</title>
        <authorList>
            <person name="Zhong Y."/>
            <person name="Liu S."/>
            <person name="Liu Y."/>
        </authorList>
    </citation>
    <scope>NUCLEOTIDE SEQUENCE</scope>
    <source>
        <strain evidence="1">ZJU_SS_LIU_2023</strain>
    </source>
</reference>
<name>A0ACC2P410_9HYME</name>
<sequence>MESSHNQKKYSLRNVLFPEKVVEERVTDTSTRIENGYMTEDVRKYNVMNHSIDLGNHAPHVTKRKLSPLYVHKLDHEHPAKRPRTILRQEPGDGSEASHVRTPIHPKTITSPNSLQTLTSVTPMYVRDCHNSEKETMKYNVEVVNEEPMNYSVRESLPDANMVSKQYEVDQQNKFPFIDVSRPLDDTVMGSKSTEYSDFMMKRRLYQRNFYLKNRERVLEKKGYPTNVKQMRNSVSHKVFISPKSHTVLQLYPLETLPRLMKLSSLWKRSP</sequence>
<dbReference type="EMBL" id="CM056742">
    <property type="protein sequence ID" value="KAJ8677172.1"/>
    <property type="molecule type" value="Genomic_DNA"/>
</dbReference>